<sequence length="384" mass="44299">MPAKYIIHTVGPQIRRLPVSKMNQDLLAKCYLSCLKLADQHSLNHVAFCCISTGVFAFPQDEAAEIAVRTVESYLKETSSTLKVVFNVFTDKDLQLYKEHLTVMQSSKWNAMSLLMGDKTKQAEVLRTAIDEADAIVIGIGAGMSASDGFTYVGERFTENFPDFIEKYRFFDMLQASLHPYGSWQEYWAFESRFITLNYLDQPVGQSYLALKSLVEGKQYHIITTNADNAFDAAEYDMTHVFHIQGEYILQQCSQHCHAQTYRNDDLIRKMVVAQQDMLIPWEMIPRCPKCDAPMEVNKRKAEVGMVEDAEFHAQLQRYNAFLEQHQDDKVLYLEIGIGYTTPQFVKHPFQRMTRKNENALYMTMNKKGISHSEFNSRTYHTFD</sequence>
<keyword evidence="6" id="KW-0862">Zinc</keyword>
<feature type="binding site" evidence="6">
    <location>
        <position position="257"/>
    </location>
    <ligand>
        <name>Zn(2+)</name>
        <dbReference type="ChEBI" id="CHEBI:29105"/>
    </ligand>
</feature>
<evidence type="ECO:0000313" key="10">
    <source>
        <dbReference type="Proteomes" id="UP000254502"/>
    </source>
</evidence>
<reference evidence="9 10" key="1">
    <citation type="submission" date="2018-06" db="EMBL/GenBank/DDBJ databases">
        <authorList>
            <consortium name="Pathogen Informatics"/>
            <person name="Doyle S."/>
        </authorList>
    </citation>
    <scope>NUCLEOTIDE SEQUENCE [LARGE SCALE GENOMIC DNA]</scope>
    <source>
        <strain evidence="9 10">NCTC5664</strain>
    </source>
</reference>
<gene>
    <name evidence="9" type="primary">ymdB</name>
    <name evidence="9" type="ORF">NCTC5664_00397</name>
</gene>
<protein>
    <recommendedName>
        <fullName evidence="1">Protein-ADP-ribose hydrolase</fullName>
    </recommendedName>
</protein>
<comment type="caution">
    <text evidence="6">Lacks conserved residue(s) required for the propagation of feature annotation.</text>
</comment>
<dbReference type="InterPro" id="IPR026590">
    <property type="entry name" value="Ssirtuin_cat_dom"/>
</dbReference>
<dbReference type="SUPFAM" id="SSF52949">
    <property type="entry name" value="Macro domain-like"/>
    <property type="match status" value="1"/>
</dbReference>
<name>A0A380DLA4_STAAU</name>
<dbReference type="InterPro" id="IPR002589">
    <property type="entry name" value="Macro_dom"/>
</dbReference>
<dbReference type="PROSITE" id="PS51154">
    <property type="entry name" value="MACRO"/>
    <property type="match status" value="1"/>
</dbReference>
<evidence type="ECO:0000259" key="8">
    <source>
        <dbReference type="PROSITE" id="PS51154"/>
    </source>
</evidence>
<dbReference type="Gene3D" id="3.40.50.1220">
    <property type="entry name" value="TPP-binding domain"/>
    <property type="match status" value="1"/>
</dbReference>
<dbReference type="GO" id="GO:0046872">
    <property type="term" value="F:metal ion binding"/>
    <property type="evidence" value="ECO:0007669"/>
    <property type="project" value="UniProtKB-KW"/>
</dbReference>
<proteinExistence type="inferred from homology"/>
<dbReference type="AlphaFoldDB" id="A0A380DLA4"/>
<dbReference type="PANTHER" id="PTHR11106">
    <property type="entry name" value="GANGLIOSIDE INDUCED DIFFERENTIATION ASSOCIATED PROTEIN 2-RELATED"/>
    <property type="match status" value="1"/>
</dbReference>
<feature type="domain" description="Macro" evidence="8">
    <location>
        <begin position="1"/>
        <end position="105"/>
    </location>
</feature>
<dbReference type="InterPro" id="IPR043472">
    <property type="entry name" value="Macro_dom-like"/>
</dbReference>
<keyword evidence="2" id="KW-0520">NAD</keyword>
<accession>A0A380DLA4</accession>
<feature type="binding site" evidence="6">
    <location>
        <position position="288"/>
    </location>
    <ligand>
        <name>Zn(2+)</name>
        <dbReference type="ChEBI" id="CHEBI:29105"/>
    </ligand>
</feature>
<dbReference type="Proteomes" id="UP000254502">
    <property type="component" value="Unassembled WGS sequence"/>
</dbReference>
<feature type="binding site" evidence="6">
    <location>
        <position position="291"/>
    </location>
    <ligand>
        <name>Zn(2+)</name>
        <dbReference type="ChEBI" id="CHEBI:29105"/>
    </ligand>
</feature>
<evidence type="ECO:0000256" key="2">
    <source>
        <dbReference type="ARBA" id="ARBA00023027"/>
    </source>
</evidence>
<feature type="binding site" evidence="6">
    <location>
        <position position="253"/>
    </location>
    <ligand>
        <name>Zn(2+)</name>
        <dbReference type="ChEBI" id="CHEBI:29105"/>
    </ligand>
</feature>
<dbReference type="PANTHER" id="PTHR11106:SF27">
    <property type="entry name" value="MACRO DOMAIN-CONTAINING PROTEIN"/>
    <property type="match status" value="1"/>
</dbReference>
<keyword evidence="6" id="KW-0479">Metal-binding</keyword>
<evidence type="ECO:0000256" key="1">
    <source>
        <dbReference type="ARBA" id="ARBA00018852"/>
    </source>
</evidence>
<dbReference type="PROSITE" id="PS50305">
    <property type="entry name" value="SIRTUIN"/>
    <property type="match status" value="1"/>
</dbReference>
<evidence type="ECO:0000256" key="5">
    <source>
        <dbReference type="ARBA" id="ARBA00093459"/>
    </source>
</evidence>
<evidence type="ECO:0000256" key="3">
    <source>
        <dbReference type="ARBA" id="ARBA00023295"/>
    </source>
</evidence>
<evidence type="ECO:0000259" key="7">
    <source>
        <dbReference type="PROSITE" id="PS50305"/>
    </source>
</evidence>
<dbReference type="InterPro" id="IPR029035">
    <property type="entry name" value="DHS-like_NAD/FAD-binding_dom"/>
</dbReference>
<keyword evidence="3" id="KW-0326">Glycosidase</keyword>
<keyword evidence="9" id="KW-0378">Hydrolase</keyword>
<dbReference type="Pfam" id="PF01661">
    <property type="entry name" value="Macro"/>
    <property type="match status" value="1"/>
</dbReference>
<dbReference type="GO" id="GO:0016798">
    <property type="term" value="F:hydrolase activity, acting on glycosyl bonds"/>
    <property type="evidence" value="ECO:0007669"/>
    <property type="project" value="UniProtKB-KW"/>
</dbReference>
<evidence type="ECO:0000313" key="9">
    <source>
        <dbReference type="EMBL" id="SUK32540.1"/>
    </source>
</evidence>
<dbReference type="Gene3D" id="3.40.220.10">
    <property type="entry name" value="Leucine Aminopeptidase, subunit E, domain 1"/>
    <property type="match status" value="1"/>
</dbReference>
<organism evidence="9 10">
    <name type="scientific">Staphylococcus aureus</name>
    <dbReference type="NCBI Taxonomy" id="1280"/>
    <lineage>
        <taxon>Bacteria</taxon>
        <taxon>Bacillati</taxon>
        <taxon>Bacillota</taxon>
        <taxon>Bacilli</taxon>
        <taxon>Bacillales</taxon>
        <taxon>Staphylococcaceae</taxon>
        <taxon>Staphylococcus</taxon>
    </lineage>
</organism>
<evidence type="ECO:0000256" key="6">
    <source>
        <dbReference type="PROSITE-ProRule" id="PRU00236"/>
    </source>
</evidence>
<feature type="domain" description="Deacetylase sirtuin-type" evidence="7">
    <location>
        <begin position="116"/>
        <end position="384"/>
    </location>
</feature>
<comment type="similarity">
    <text evidence="5">Belongs to the MacroD-type family. Zn-Macro subfamily.</text>
</comment>
<dbReference type="EMBL" id="UHAQ01000002">
    <property type="protein sequence ID" value="SUK32540.1"/>
    <property type="molecule type" value="Genomic_DNA"/>
</dbReference>
<evidence type="ECO:0000256" key="4">
    <source>
        <dbReference type="ARBA" id="ARBA00048482"/>
    </source>
</evidence>
<dbReference type="SUPFAM" id="SSF52467">
    <property type="entry name" value="DHS-like NAD/FAD-binding domain"/>
    <property type="match status" value="1"/>
</dbReference>
<comment type="catalytic activity">
    <reaction evidence="4">
        <text>4-O-(ADP-D-ribosyl)-L-aspartyl-[protein] + H2O = L-aspartyl-[protein] + ADP-D-ribose + H(+)</text>
        <dbReference type="Rhea" id="RHEA:54428"/>
        <dbReference type="Rhea" id="RHEA-COMP:9867"/>
        <dbReference type="Rhea" id="RHEA-COMP:13832"/>
        <dbReference type="ChEBI" id="CHEBI:15377"/>
        <dbReference type="ChEBI" id="CHEBI:15378"/>
        <dbReference type="ChEBI" id="CHEBI:29961"/>
        <dbReference type="ChEBI" id="CHEBI:57967"/>
        <dbReference type="ChEBI" id="CHEBI:138102"/>
    </reaction>
    <physiologicalReaction direction="left-to-right" evidence="4">
        <dbReference type="Rhea" id="RHEA:54429"/>
    </physiologicalReaction>
</comment>